<dbReference type="GO" id="GO:0006355">
    <property type="term" value="P:regulation of DNA-templated transcription"/>
    <property type="evidence" value="ECO:0007669"/>
    <property type="project" value="InterPro"/>
</dbReference>
<dbReference type="Proteomes" id="UP000006860">
    <property type="component" value="Chromosome"/>
</dbReference>
<dbReference type="GO" id="GO:0008270">
    <property type="term" value="F:zinc ion binding"/>
    <property type="evidence" value="ECO:0007669"/>
    <property type="project" value="UniProtKB-UniRule"/>
</dbReference>
<dbReference type="KEGG" id="pbs:Plabr_3974"/>
<dbReference type="OrthoDB" id="9809663at2"/>
<dbReference type="Pfam" id="PF03884">
    <property type="entry name" value="YacG"/>
    <property type="match status" value="1"/>
</dbReference>
<evidence type="ECO:0000313" key="4">
    <source>
        <dbReference type="Proteomes" id="UP000006860"/>
    </source>
</evidence>
<organism evidence="3 4">
    <name type="scientific">Rubinisphaera brasiliensis (strain ATCC 49424 / DSM 5305 / JCM 21570 / IAM 15109 / NBRC 103401 / IFAM 1448)</name>
    <name type="common">Planctomyces brasiliensis</name>
    <dbReference type="NCBI Taxonomy" id="756272"/>
    <lineage>
        <taxon>Bacteria</taxon>
        <taxon>Pseudomonadati</taxon>
        <taxon>Planctomycetota</taxon>
        <taxon>Planctomycetia</taxon>
        <taxon>Planctomycetales</taxon>
        <taxon>Planctomycetaceae</taxon>
        <taxon>Rubinisphaera</taxon>
    </lineage>
</organism>
<evidence type="ECO:0000256" key="2">
    <source>
        <dbReference type="SAM" id="Coils"/>
    </source>
</evidence>
<keyword evidence="2" id="KW-0175">Coiled coil</keyword>
<feature type="binding site" evidence="1">
    <location>
        <position position="10"/>
    </location>
    <ligand>
        <name>Zn(2+)</name>
        <dbReference type="ChEBI" id="CHEBI:29105"/>
    </ligand>
</feature>
<reference evidence="4" key="1">
    <citation type="submission" date="2011-02" db="EMBL/GenBank/DDBJ databases">
        <title>The complete genome of Planctomyces brasiliensis DSM 5305.</title>
        <authorList>
            <person name="Lucas S."/>
            <person name="Copeland A."/>
            <person name="Lapidus A."/>
            <person name="Bruce D."/>
            <person name="Goodwin L."/>
            <person name="Pitluck S."/>
            <person name="Kyrpides N."/>
            <person name="Mavromatis K."/>
            <person name="Pagani I."/>
            <person name="Ivanova N."/>
            <person name="Ovchinnikova G."/>
            <person name="Lu M."/>
            <person name="Detter J.C."/>
            <person name="Han C."/>
            <person name="Land M."/>
            <person name="Hauser L."/>
            <person name="Markowitz V."/>
            <person name="Cheng J.-F."/>
            <person name="Hugenholtz P."/>
            <person name="Woyke T."/>
            <person name="Wu D."/>
            <person name="Tindall B."/>
            <person name="Pomrenke H.G."/>
            <person name="Brambilla E."/>
            <person name="Klenk H.-P."/>
            <person name="Eisen J.A."/>
        </authorList>
    </citation>
    <scope>NUCLEOTIDE SEQUENCE [LARGE SCALE GENOMIC DNA]</scope>
    <source>
        <strain evidence="4">ATCC 49424 / DSM 5305 / JCM 21570 / NBRC 103401 / IFAM 1448</strain>
    </source>
</reference>
<comment type="similarity">
    <text evidence="1">Belongs to the DNA gyrase inhibitor YacG family.</text>
</comment>
<name>F0SFU4_RUBBR</name>
<dbReference type="EMBL" id="CP002546">
    <property type="protein sequence ID" value="ADY61551.1"/>
    <property type="molecule type" value="Genomic_DNA"/>
</dbReference>
<protein>
    <recommendedName>
        <fullName evidence="1">DNA gyrase inhibitor YacG</fullName>
    </recommendedName>
</protein>
<dbReference type="eggNOG" id="COG3024">
    <property type="taxonomic scope" value="Bacteria"/>
</dbReference>
<proteinExistence type="inferred from homology"/>
<dbReference type="HAMAP" id="MF_00649">
    <property type="entry name" value="DNA_gyrase_inhibitor_YacG"/>
    <property type="match status" value="1"/>
</dbReference>
<feature type="binding site" evidence="1">
    <location>
        <position position="7"/>
    </location>
    <ligand>
        <name>Zn(2+)</name>
        <dbReference type="ChEBI" id="CHEBI:29105"/>
    </ligand>
</feature>
<evidence type="ECO:0000313" key="3">
    <source>
        <dbReference type="EMBL" id="ADY61551.1"/>
    </source>
</evidence>
<sequence>MITPQTCPVCNLPVGPQTTAPAELFPFCSPRCRSVDLFRWSEGKYAIVENISERADLLEDYLEEVDKRADELEEQGDDDSGW</sequence>
<dbReference type="STRING" id="756272.Plabr_3974"/>
<feature type="binding site" evidence="1">
    <location>
        <position position="28"/>
    </location>
    <ligand>
        <name>Zn(2+)</name>
        <dbReference type="ChEBI" id="CHEBI:29105"/>
    </ligand>
</feature>
<accession>F0SFU4</accession>
<evidence type="ECO:0000256" key="1">
    <source>
        <dbReference type="HAMAP-Rule" id="MF_00649"/>
    </source>
</evidence>
<comment type="cofactor">
    <cofactor evidence="1">
        <name>Zn(2+)</name>
        <dbReference type="ChEBI" id="CHEBI:29105"/>
    </cofactor>
    <text evidence="1">Binds 1 zinc ion.</text>
</comment>
<dbReference type="Gene3D" id="3.30.50.10">
    <property type="entry name" value="Erythroid Transcription Factor GATA-1, subunit A"/>
    <property type="match status" value="1"/>
</dbReference>
<dbReference type="AlphaFoldDB" id="F0SFU4"/>
<dbReference type="GO" id="GO:0008657">
    <property type="term" value="F:DNA topoisomerase type II (double strand cut, ATP-hydrolyzing) inhibitor activity"/>
    <property type="evidence" value="ECO:0007669"/>
    <property type="project" value="UniProtKB-UniRule"/>
</dbReference>
<keyword evidence="1" id="KW-0862">Zinc</keyword>
<gene>
    <name evidence="1" type="primary">yacG</name>
    <name evidence="3" type="ordered locus">Plabr_3974</name>
</gene>
<comment type="subunit">
    <text evidence="1">Interacts with GyrB.</text>
</comment>
<dbReference type="HOGENOM" id="CLU_2667914_0_0_0"/>
<keyword evidence="4" id="KW-1185">Reference proteome</keyword>
<dbReference type="InterPro" id="IPR013088">
    <property type="entry name" value="Znf_NHR/GATA"/>
</dbReference>
<feature type="binding site" evidence="1">
    <location>
        <position position="32"/>
    </location>
    <ligand>
        <name>Zn(2+)</name>
        <dbReference type="ChEBI" id="CHEBI:29105"/>
    </ligand>
</feature>
<keyword evidence="1" id="KW-0479">Metal-binding</keyword>
<dbReference type="RefSeq" id="WP_013630268.1">
    <property type="nucleotide sequence ID" value="NC_015174.1"/>
</dbReference>
<dbReference type="SUPFAM" id="SSF57716">
    <property type="entry name" value="Glucocorticoid receptor-like (DNA-binding domain)"/>
    <property type="match status" value="1"/>
</dbReference>
<comment type="function">
    <text evidence="1">Inhibits all the catalytic activities of DNA gyrase by preventing its interaction with DNA. Acts by binding directly to the C-terminal domain of GyrB, which probably disrupts DNA binding by the gyrase.</text>
</comment>
<dbReference type="InterPro" id="IPR005584">
    <property type="entry name" value="DNA_gyrase_inhibitor_YacG"/>
</dbReference>
<feature type="coiled-coil region" evidence="2">
    <location>
        <begin position="48"/>
        <end position="75"/>
    </location>
</feature>